<feature type="compositionally biased region" description="Low complexity" evidence="7">
    <location>
        <begin position="139"/>
        <end position="157"/>
    </location>
</feature>
<evidence type="ECO:0000256" key="1">
    <source>
        <dbReference type="ARBA" id="ARBA00004477"/>
    </source>
</evidence>
<evidence type="ECO:0000256" key="3">
    <source>
        <dbReference type="ARBA" id="ARBA00022824"/>
    </source>
</evidence>
<feature type="compositionally biased region" description="Pro residues" evidence="7">
    <location>
        <begin position="224"/>
        <end position="235"/>
    </location>
</feature>
<dbReference type="Ensembl" id="ENSCPRT00005025958.1">
    <property type="protein sequence ID" value="ENSCPRP00005022194.1"/>
    <property type="gene ID" value="ENSCPRG00005015475.1"/>
</dbReference>
<keyword evidence="10" id="KW-1185">Reference proteome</keyword>
<organism evidence="9 10">
    <name type="scientific">Crocodylus porosus</name>
    <name type="common">Saltwater crocodile</name>
    <name type="synonym">Estuarine crocodile</name>
    <dbReference type="NCBI Taxonomy" id="8502"/>
    <lineage>
        <taxon>Eukaryota</taxon>
        <taxon>Metazoa</taxon>
        <taxon>Chordata</taxon>
        <taxon>Craniata</taxon>
        <taxon>Vertebrata</taxon>
        <taxon>Euteleostomi</taxon>
        <taxon>Archelosauria</taxon>
        <taxon>Archosauria</taxon>
        <taxon>Crocodylia</taxon>
        <taxon>Longirostres</taxon>
        <taxon>Crocodylidae</taxon>
        <taxon>Crocodylus</taxon>
    </lineage>
</organism>
<evidence type="ECO:0000256" key="2">
    <source>
        <dbReference type="ARBA" id="ARBA00022692"/>
    </source>
</evidence>
<gene>
    <name evidence="9" type="primary">RTN2</name>
</gene>
<feature type="compositionally biased region" description="Low complexity" evidence="7">
    <location>
        <begin position="93"/>
        <end position="114"/>
    </location>
</feature>
<keyword evidence="5 6" id="KW-0472">Membrane</keyword>
<dbReference type="GO" id="GO:0065002">
    <property type="term" value="P:intracellular protein transmembrane transport"/>
    <property type="evidence" value="ECO:0007669"/>
    <property type="project" value="Ensembl"/>
</dbReference>
<dbReference type="PANTHER" id="PTHR45799:SF3">
    <property type="entry name" value="RETICULON-2"/>
    <property type="match status" value="1"/>
</dbReference>
<dbReference type="GO" id="GO:0014069">
    <property type="term" value="C:postsynaptic density"/>
    <property type="evidence" value="ECO:0007669"/>
    <property type="project" value="TreeGrafter"/>
</dbReference>
<evidence type="ECO:0000256" key="7">
    <source>
        <dbReference type="SAM" id="MobiDB-lite"/>
    </source>
</evidence>
<dbReference type="GO" id="GO:0030018">
    <property type="term" value="C:Z disc"/>
    <property type="evidence" value="ECO:0007669"/>
    <property type="project" value="Ensembl"/>
</dbReference>
<name>A0A7M4FCF5_CROPO</name>
<dbReference type="GO" id="GO:0030315">
    <property type="term" value="C:T-tubule"/>
    <property type="evidence" value="ECO:0007669"/>
    <property type="project" value="Ensembl"/>
</dbReference>
<dbReference type="PROSITE" id="PS50845">
    <property type="entry name" value="RETICULON"/>
    <property type="match status" value="1"/>
</dbReference>
<feature type="transmembrane region" description="Helical" evidence="6">
    <location>
        <begin position="518"/>
        <end position="550"/>
    </location>
</feature>
<dbReference type="OMA" id="EESEMCE"/>
<dbReference type="Proteomes" id="UP000594220">
    <property type="component" value="Unplaced"/>
</dbReference>
<dbReference type="GO" id="GO:0046324">
    <property type="term" value="P:regulation of D-glucose import"/>
    <property type="evidence" value="ECO:0007669"/>
    <property type="project" value="Ensembl"/>
</dbReference>
<keyword evidence="3 6" id="KW-0256">Endoplasmic reticulum</keyword>
<reference evidence="9" key="2">
    <citation type="submission" date="2025-09" db="UniProtKB">
        <authorList>
            <consortium name="Ensembl"/>
        </authorList>
    </citation>
    <scope>IDENTIFICATION</scope>
</reference>
<reference evidence="9" key="1">
    <citation type="submission" date="2025-08" db="UniProtKB">
        <authorList>
            <consortium name="Ensembl"/>
        </authorList>
    </citation>
    <scope>IDENTIFICATION</scope>
</reference>
<keyword evidence="4 6" id="KW-1133">Transmembrane helix</keyword>
<dbReference type="AlphaFoldDB" id="A0A7M4FCF5"/>
<comment type="subcellular location">
    <subcellularLocation>
        <location evidence="1 6">Endoplasmic reticulum membrane</location>
        <topology evidence="1 6">Multi-pass membrane protein</topology>
    </subcellularLocation>
</comment>
<evidence type="ECO:0000259" key="8">
    <source>
        <dbReference type="PROSITE" id="PS50845"/>
    </source>
</evidence>
<dbReference type="GO" id="GO:0005882">
    <property type="term" value="C:intermediate filament"/>
    <property type="evidence" value="ECO:0007669"/>
    <property type="project" value="Ensembl"/>
</dbReference>
<keyword evidence="2 6" id="KW-0812">Transmembrane</keyword>
<dbReference type="Gene3D" id="1.20.5.2480">
    <property type="match status" value="1"/>
</dbReference>
<dbReference type="GO" id="GO:0005789">
    <property type="term" value="C:endoplasmic reticulum membrane"/>
    <property type="evidence" value="ECO:0007669"/>
    <property type="project" value="UniProtKB-SubCell"/>
</dbReference>
<dbReference type="InterPro" id="IPR046964">
    <property type="entry name" value="RTN1-4"/>
</dbReference>
<protein>
    <recommendedName>
        <fullName evidence="6">Reticulon</fullName>
    </recommendedName>
</protein>
<evidence type="ECO:0000256" key="5">
    <source>
        <dbReference type="ARBA" id="ARBA00023136"/>
    </source>
</evidence>
<evidence type="ECO:0000313" key="9">
    <source>
        <dbReference type="Ensembl" id="ENSCPRP00005022194.1"/>
    </source>
</evidence>
<feature type="compositionally biased region" description="Basic and acidic residues" evidence="7">
    <location>
        <begin position="199"/>
        <end position="212"/>
    </location>
</feature>
<accession>A0A7M4FCF5</accession>
<dbReference type="GeneTree" id="ENSGT00940000160599"/>
<proteinExistence type="predicted"/>
<dbReference type="InterPro" id="IPR003388">
    <property type="entry name" value="Reticulon"/>
</dbReference>
<sequence length="587" mass="61889">GHRRDVKGEPTQSGGAALHPPHGAGGELSPGHATPCAGSGSGSGSGAAGRPDRPPQCTARRHRPLKRAIGWGSTRTPGRAAGQGREGQGPGLPGSLSPALGGLEAEGAPAWAGEGELEEEAPGEAEAELPRSPARAGEESPSTASTTPDSTDGGTESDFPELQTAREFSEDEDTGSLGWATPRELTFSYIAFTPGHDASPPRDARTRRDSGARRPRGGLGAGPGPSPPRPEPPAPALGDSLENIPSLCQSPEGERGQGLGLDPFLAWDAPLRYTNDPEPLELGNSPPTQPQLVPTTKITVEPGAPQVTEAAAGSETALEVTPGDLQLTPALALHPAEGTPCWAEGTLSSSGTLEGPGFQGSWDADDPQEEKALLETEPIPEQCLEELDQSGNRLEAYNMVLELVLWRDMRASGLVLTGLVLVLLCLAHFSAVSVCAWAALGTLGVTLSLRLYHMLLGALRPGHRPNPFQPLLDTDVSLSPEQLEHMAERIGQHMAAGTRTLRHLFLVEDLVDSLKFAFLFYILTYVGAVFNGLTLLLMGVISAFTFPVLYRHHQAQIDQYVGLVRNQLSHLRAKIQAKLPSAKAKAE</sequence>
<dbReference type="GO" id="GO:0010467">
    <property type="term" value="P:gene expression"/>
    <property type="evidence" value="ECO:0007669"/>
    <property type="project" value="Ensembl"/>
</dbReference>
<dbReference type="GO" id="GO:0071787">
    <property type="term" value="P:endoplasmic reticulum tubular network formation"/>
    <property type="evidence" value="ECO:0007669"/>
    <property type="project" value="TreeGrafter"/>
</dbReference>
<evidence type="ECO:0000256" key="4">
    <source>
        <dbReference type="ARBA" id="ARBA00022989"/>
    </source>
</evidence>
<evidence type="ECO:0000313" key="10">
    <source>
        <dbReference type="Proteomes" id="UP000594220"/>
    </source>
</evidence>
<dbReference type="GO" id="GO:0043005">
    <property type="term" value="C:neuron projection"/>
    <property type="evidence" value="ECO:0007669"/>
    <property type="project" value="TreeGrafter"/>
</dbReference>
<feature type="compositionally biased region" description="Acidic residues" evidence="7">
    <location>
        <begin position="115"/>
        <end position="127"/>
    </location>
</feature>
<dbReference type="GO" id="GO:0014802">
    <property type="term" value="C:terminal cisterna"/>
    <property type="evidence" value="ECO:0007669"/>
    <property type="project" value="Ensembl"/>
</dbReference>
<feature type="transmembrane region" description="Helical" evidence="6">
    <location>
        <begin position="414"/>
        <end position="440"/>
    </location>
</feature>
<dbReference type="GO" id="GO:0030182">
    <property type="term" value="P:neuron differentiation"/>
    <property type="evidence" value="ECO:0007669"/>
    <property type="project" value="TreeGrafter"/>
</dbReference>
<dbReference type="PANTHER" id="PTHR45799">
    <property type="entry name" value="RETICULON-LIKE PROTEIN"/>
    <property type="match status" value="1"/>
</dbReference>
<dbReference type="Pfam" id="PF02453">
    <property type="entry name" value="Reticulon"/>
    <property type="match status" value="1"/>
</dbReference>
<evidence type="ECO:0000256" key="6">
    <source>
        <dbReference type="RuleBase" id="RU210713"/>
    </source>
</evidence>
<dbReference type="GO" id="GO:0007420">
    <property type="term" value="P:brain development"/>
    <property type="evidence" value="ECO:0007669"/>
    <property type="project" value="TreeGrafter"/>
</dbReference>
<dbReference type="GO" id="GO:1902430">
    <property type="term" value="P:negative regulation of amyloid-beta formation"/>
    <property type="evidence" value="ECO:0007669"/>
    <property type="project" value="Ensembl"/>
</dbReference>
<feature type="region of interest" description="Disordered" evidence="7">
    <location>
        <begin position="1"/>
        <end position="290"/>
    </location>
</feature>
<feature type="domain" description="Reticulon" evidence="8">
    <location>
        <begin position="400"/>
        <end position="587"/>
    </location>
</feature>